<dbReference type="Proteomes" id="UP001335729">
    <property type="component" value="Unassembled WGS sequence"/>
</dbReference>
<comment type="caution">
    <text evidence="2">The sequence shown here is derived from an EMBL/GenBank/DDBJ whole genome shotgun (WGS) entry which is preliminary data.</text>
</comment>
<feature type="transmembrane region" description="Helical" evidence="1">
    <location>
        <begin position="12"/>
        <end position="31"/>
    </location>
</feature>
<keyword evidence="3" id="KW-1185">Reference proteome</keyword>
<sequence>MRFRVMLAPPWVQGLINATIFGVIFGLLTWMNGNRPMIAAAGGIIAGIPFGAYLAYRGSDQHRRLTGTLFALDDSGRSEAVSALLHGVVPADRSVAEAAVRLGRAYLGGRSLDNLRKRQRSQMQVMGAVAALGVLAAGLVWDQTGYRNLMIGLIVVIAVILPLDMYWTTSLYRNIEALDQRTRRRTYGSDAPR</sequence>
<evidence type="ECO:0000313" key="2">
    <source>
        <dbReference type="EMBL" id="MEE4024432.1"/>
    </source>
</evidence>
<name>A0ABU7MVS1_9ACTN</name>
<keyword evidence="1" id="KW-0472">Membrane</keyword>
<dbReference type="EMBL" id="JAZDUE010000012">
    <property type="protein sequence ID" value="MEE4024432.1"/>
    <property type="molecule type" value="Genomic_DNA"/>
</dbReference>
<keyword evidence="1" id="KW-0812">Transmembrane</keyword>
<feature type="transmembrane region" description="Helical" evidence="1">
    <location>
        <begin position="37"/>
        <end position="56"/>
    </location>
</feature>
<evidence type="ECO:0000313" key="3">
    <source>
        <dbReference type="Proteomes" id="UP001335729"/>
    </source>
</evidence>
<dbReference type="RefSeq" id="WP_330505803.1">
    <property type="nucleotide sequence ID" value="NZ_JAZDUE010000012.1"/>
</dbReference>
<evidence type="ECO:0008006" key="4">
    <source>
        <dbReference type="Google" id="ProtNLM"/>
    </source>
</evidence>
<accession>A0ABU7MVS1</accession>
<feature type="transmembrane region" description="Helical" evidence="1">
    <location>
        <begin position="125"/>
        <end position="143"/>
    </location>
</feature>
<protein>
    <recommendedName>
        <fullName evidence="4">Integral membrane protein</fullName>
    </recommendedName>
</protein>
<gene>
    <name evidence="2" type="ORF">V1Y59_15205</name>
</gene>
<proteinExistence type="predicted"/>
<organism evidence="2 3">
    <name type="scientific">Gordonia prachuapensis</name>
    <dbReference type="NCBI Taxonomy" id="3115651"/>
    <lineage>
        <taxon>Bacteria</taxon>
        <taxon>Bacillati</taxon>
        <taxon>Actinomycetota</taxon>
        <taxon>Actinomycetes</taxon>
        <taxon>Mycobacteriales</taxon>
        <taxon>Gordoniaceae</taxon>
        <taxon>Gordonia</taxon>
    </lineage>
</organism>
<feature type="transmembrane region" description="Helical" evidence="1">
    <location>
        <begin position="149"/>
        <end position="167"/>
    </location>
</feature>
<reference evidence="2 3" key="1">
    <citation type="submission" date="2024-01" db="EMBL/GenBank/DDBJ databases">
        <title>Draft genome sequence of Gordonia sp. PKS22-38.</title>
        <authorList>
            <person name="Suphannarot A."/>
            <person name="Mingma R."/>
        </authorList>
    </citation>
    <scope>NUCLEOTIDE SEQUENCE [LARGE SCALE GENOMIC DNA]</scope>
    <source>
        <strain evidence="2 3">PKS22-38</strain>
    </source>
</reference>
<evidence type="ECO:0000256" key="1">
    <source>
        <dbReference type="SAM" id="Phobius"/>
    </source>
</evidence>
<keyword evidence="1" id="KW-1133">Transmembrane helix</keyword>